<protein>
    <submittedName>
        <fullName evidence="1">Uncharacterized protein</fullName>
    </submittedName>
</protein>
<dbReference type="EMBL" id="DAAXQP010000002">
    <property type="protein sequence ID" value="HAG2208883.1"/>
    <property type="molecule type" value="Genomic_DNA"/>
</dbReference>
<evidence type="ECO:0000313" key="1">
    <source>
        <dbReference type="EMBL" id="HAG2208883.1"/>
    </source>
</evidence>
<reference evidence="1" key="1">
    <citation type="journal article" date="2018" name="Genome Biol.">
        <title>SKESA: strategic k-mer extension for scrupulous assemblies.</title>
        <authorList>
            <person name="Souvorov A."/>
            <person name="Agarwala R."/>
            <person name="Lipman D.J."/>
        </authorList>
    </citation>
    <scope>NUCLEOTIDE SEQUENCE</scope>
    <source>
        <strain evidence="1">MA.CK_98/00005752</strain>
    </source>
</reference>
<proteinExistence type="predicted"/>
<reference evidence="1" key="2">
    <citation type="submission" date="2020-02" db="EMBL/GenBank/DDBJ databases">
        <authorList>
            <consortium name="NCBI Pathogen Detection Project"/>
        </authorList>
    </citation>
    <scope>NUCLEOTIDE SEQUENCE</scope>
    <source>
        <strain evidence="1">MA.CK_98/00005752</strain>
    </source>
</reference>
<accession>A0A759WAK5</accession>
<gene>
    <name evidence="1" type="ORF">G8V49_001090</name>
</gene>
<sequence length="161" mass="18535">MRQLYATSDAMTLYSRVASGCNVRSLDEINAVDDYEKELRLLVMSLKGAMECGDLLPDMIDGMGDIPVPEDNICYLESRQNMLQAIWRNMENNRATWLERCREHDELPELIDEAMSVCRQAFDQMEKLRWHAMEHNVDCEPKGEGKLLSSPEDVDAWFASL</sequence>
<comment type="caution">
    <text evidence="1">The sequence shown here is derived from an EMBL/GenBank/DDBJ whole genome shotgun (WGS) entry which is preliminary data.</text>
</comment>
<dbReference type="AlphaFoldDB" id="A0A759WAK5"/>
<organism evidence="1">
    <name type="scientific">Salmonella enterica</name>
    <name type="common">Salmonella choleraesuis</name>
    <dbReference type="NCBI Taxonomy" id="28901"/>
    <lineage>
        <taxon>Bacteria</taxon>
        <taxon>Pseudomonadati</taxon>
        <taxon>Pseudomonadota</taxon>
        <taxon>Gammaproteobacteria</taxon>
        <taxon>Enterobacterales</taxon>
        <taxon>Enterobacteriaceae</taxon>
        <taxon>Salmonella</taxon>
    </lineage>
</organism>
<name>A0A759WAK5_SALER</name>